<dbReference type="PANTHER" id="PTHR43734">
    <property type="entry name" value="PHYTOENE DESATURASE"/>
    <property type="match status" value="1"/>
</dbReference>
<dbReference type="PANTHER" id="PTHR43734:SF7">
    <property type="entry name" value="4,4'-DIAPONEUROSPORENE OXYGENASE"/>
    <property type="match status" value="1"/>
</dbReference>
<dbReference type="SUPFAM" id="SSF51905">
    <property type="entry name" value="FAD/NAD(P)-binding domain"/>
    <property type="match status" value="1"/>
</dbReference>
<dbReference type="OrthoDB" id="9814556at2"/>
<dbReference type="Proteomes" id="UP000530514">
    <property type="component" value="Unassembled WGS sequence"/>
</dbReference>
<accession>A0A7W2AJ99</accession>
<comment type="caution">
    <text evidence="9">The sequence shown here is derived from an EMBL/GenBank/DDBJ whole genome shotgun (WGS) entry which is preliminary data.</text>
</comment>
<dbReference type="EMBL" id="JACEIP010000020">
    <property type="protein sequence ID" value="MBA4543718.1"/>
    <property type="molecule type" value="Genomic_DNA"/>
</dbReference>
<organism evidence="9 10">
    <name type="scientific">Thermoactinomyces daqus</name>
    <dbReference type="NCBI Taxonomy" id="1329516"/>
    <lineage>
        <taxon>Bacteria</taxon>
        <taxon>Bacillati</taxon>
        <taxon>Bacillota</taxon>
        <taxon>Bacilli</taxon>
        <taxon>Bacillales</taxon>
        <taxon>Thermoactinomycetaceae</taxon>
        <taxon>Thermoactinomyces</taxon>
    </lineage>
</organism>
<dbReference type="Gene3D" id="3.50.50.60">
    <property type="entry name" value="FAD/NAD(P)-binding domain"/>
    <property type="match status" value="2"/>
</dbReference>
<proteinExistence type="inferred from homology"/>
<dbReference type="AlphaFoldDB" id="A0A7W2AJ99"/>
<evidence type="ECO:0000256" key="7">
    <source>
        <dbReference type="ARBA" id="ARBA00048532"/>
    </source>
</evidence>
<protein>
    <recommendedName>
        <fullName evidence="4">4,4'-diaponeurosporene oxygenase</fullName>
    </recommendedName>
    <alternativeName>
        <fullName evidence="5">4,4'-diaponeurosporene oxidase</fullName>
    </alternativeName>
    <alternativeName>
        <fullName evidence="6">Carotenoid oxidase</fullName>
    </alternativeName>
</protein>
<dbReference type="InterPro" id="IPR036188">
    <property type="entry name" value="FAD/NAD-bd_sf"/>
</dbReference>
<evidence type="ECO:0000256" key="6">
    <source>
        <dbReference type="ARBA" id="ARBA00042619"/>
    </source>
</evidence>
<dbReference type="GO" id="GO:0016491">
    <property type="term" value="F:oxidoreductase activity"/>
    <property type="evidence" value="ECO:0007669"/>
    <property type="project" value="UniProtKB-KW"/>
</dbReference>
<evidence type="ECO:0000259" key="8">
    <source>
        <dbReference type="Pfam" id="PF01593"/>
    </source>
</evidence>
<comment type="similarity">
    <text evidence="3">Belongs to the carotenoid/retinoid oxidoreductase family. CrtP subfamily.</text>
</comment>
<comment type="catalytic activity">
    <reaction evidence="7">
        <text>all-trans-4,4'-diaponeurosporene + 2 AH2 + 2 O2 = 4,4'-diaponeurosporenal + 2 A + 3 H2O</text>
        <dbReference type="Rhea" id="RHEA:56104"/>
        <dbReference type="ChEBI" id="CHEBI:13193"/>
        <dbReference type="ChEBI" id="CHEBI:15377"/>
        <dbReference type="ChEBI" id="CHEBI:15379"/>
        <dbReference type="ChEBI" id="CHEBI:17499"/>
        <dbReference type="ChEBI" id="CHEBI:62743"/>
        <dbReference type="ChEBI" id="CHEBI:79065"/>
    </reaction>
</comment>
<evidence type="ECO:0000313" key="10">
    <source>
        <dbReference type="Proteomes" id="UP000530514"/>
    </source>
</evidence>
<comment type="pathway">
    <text evidence="2">Carotenoid biosynthesis; staphyloxanthin biosynthesis; staphyloxanthin from farnesyl diphosphate: step 3/5.</text>
</comment>
<evidence type="ECO:0000313" key="9">
    <source>
        <dbReference type="EMBL" id="MBA4543718.1"/>
    </source>
</evidence>
<evidence type="ECO:0000256" key="1">
    <source>
        <dbReference type="ARBA" id="ARBA00023002"/>
    </source>
</evidence>
<reference evidence="9 10" key="1">
    <citation type="submission" date="2020-07" db="EMBL/GenBank/DDBJ databases">
        <authorList>
            <person name="Feng H."/>
        </authorList>
    </citation>
    <scope>NUCLEOTIDE SEQUENCE [LARGE SCALE GENOMIC DNA]</scope>
    <source>
        <strain evidence="10">s-11</strain>
    </source>
</reference>
<dbReference type="RefSeq" id="WP_052154402.1">
    <property type="nucleotide sequence ID" value="NZ_JACEIP010000020.1"/>
</dbReference>
<evidence type="ECO:0000256" key="3">
    <source>
        <dbReference type="ARBA" id="ARBA00038194"/>
    </source>
</evidence>
<evidence type="ECO:0000256" key="4">
    <source>
        <dbReference type="ARBA" id="ARBA00039159"/>
    </source>
</evidence>
<evidence type="ECO:0000256" key="2">
    <source>
        <dbReference type="ARBA" id="ARBA00037901"/>
    </source>
</evidence>
<sequence>MMRTGVVIGGGVAGLVTAIQLAARGVKVTLFEKEAALGGRFRSVQAGDYFFDTGSSTVLMPWVFERFMRQSGESEPLPFVPLEVNSRHFFYNKTIVDLSADPDIMAEQLDGFSPEDRQGFLDYLTETGRLYETVEEWMLEESGGQGGKRFSAKWLKAWFSIHPFVSLDSFHRRFFSDPRLIAMMNRLVTGGRVSPYEAPSFLSFIAYLHLVQGTCFVEGGSGRLIELLEKRARSLGVAIHLNCPVERILVSGSHVAGVRAKEENWSAQLVVSAVDNIQTQTELLERTKVKHSDQPGSSAFLCLWGVKQPFPFLHHHNYFYPSDYWRHDIDLFDQQRWTESPIIYVGNPSASGQGRVATESRLHVKVNVPLRKMDNEKPSYTAYRDLLLFLLEKVWGLKGLEESLEVEEVYGPDELDLRIGTQEAVSPGKMVRRFRPRFHDPIRDRQIKGLYYTSSVADFAEDPSFAALGGIRTAKRIEEDWKGEMRAGAVR</sequence>
<keyword evidence="10" id="KW-1185">Reference proteome</keyword>
<keyword evidence="1" id="KW-0560">Oxidoreductase</keyword>
<evidence type="ECO:0000256" key="5">
    <source>
        <dbReference type="ARBA" id="ARBA00041900"/>
    </source>
</evidence>
<dbReference type="Pfam" id="PF01593">
    <property type="entry name" value="Amino_oxidase"/>
    <property type="match status" value="1"/>
</dbReference>
<feature type="domain" description="Amine oxidase" evidence="8">
    <location>
        <begin position="12"/>
        <end position="276"/>
    </location>
</feature>
<name>A0A7W2AJ99_9BACL</name>
<dbReference type="InterPro" id="IPR002937">
    <property type="entry name" value="Amino_oxidase"/>
</dbReference>
<gene>
    <name evidence="9" type="ORF">H1164_12540</name>
</gene>